<dbReference type="PANTHER" id="PTHR42908:SF10">
    <property type="entry name" value="EUKARYOTIC TRANSLATION ELONGATION FACTOR 2"/>
    <property type="match status" value="1"/>
</dbReference>
<dbReference type="PANTHER" id="PTHR42908">
    <property type="entry name" value="TRANSLATION ELONGATION FACTOR-RELATED"/>
    <property type="match status" value="1"/>
</dbReference>
<dbReference type="STRING" id="436010.A0A165ZAT4"/>
<dbReference type="AlphaFoldDB" id="A0A165ZAT4"/>
<keyword evidence="3" id="KW-0648">Protein biosynthesis</keyword>
<gene>
    <name evidence="5" type="ORF">FIBSPDRAFT_872599</name>
</gene>
<evidence type="ECO:0000256" key="1">
    <source>
        <dbReference type="ARBA" id="ARBA00022490"/>
    </source>
</evidence>
<dbReference type="EMBL" id="KV417680">
    <property type="protein sequence ID" value="KZP10398.1"/>
    <property type="molecule type" value="Genomic_DNA"/>
</dbReference>
<evidence type="ECO:0000256" key="2">
    <source>
        <dbReference type="ARBA" id="ARBA00022768"/>
    </source>
</evidence>
<reference evidence="5 6" key="1">
    <citation type="journal article" date="2016" name="Mol. Biol. Evol.">
        <title>Comparative Genomics of Early-Diverging Mushroom-Forming Fungi Provides Insights into the Origins of Lignocellulose Decay Capabilities.</title>
        <authorList>
            <person name="Nagy L.G."/>
            <person name="Riley R."/>
            <person name="Tritt A."/>
            <person name="Adam C."/>
            <person name="Daum C."/>
            <person name="Floudas D."/>
            <person name="Sun H."/>
            <person name="Yadav J.S."/>
            <person name="Pangilinan J."/>
            <person name="Larsson K.H."/>
            <person name="Matsuura K."/>
            <person name="Barry K."/>
            <person name="Labutti K."/>
            <person name="Kuo R."/>
            <person name="Ohm R.A."/>
            <person name="Bhattacharya S.S."/>
            <person name="Shirouzu T."/>
            <person name="Yoshinaga Y."/>
            <person name="Martin F.M."/>
            <person name="Grigoriev I.V."/>
            <person name="Hibbett D.S."/>
        </authorList>
    </citation>
    <scope>NUCLEOTIDE SEQUENCE [LARGE SCALE GENOMIC DNA]</scope>
    <source>
        <strain evidence="5 6">CBS 109695</strain>
    </source>
</reference>
<dbReference type="GO" id="GO:0003746">
    <property type="term" value="F:translation elongation factor activity"/>
    <property type="evidence" value="ECO:0007669"/>
    <property type="project" value="UniProtKB-KW"/>
</dbReference>
<dbReference type="GO" id="GO:1990904">
    <property type="term" value="C:ribonucleoprotein complex"/>
    <property type="evidence" value="ECO:0007669"/>
    <property type="project" value="TreeGrafter"/>
</dbReference>
<dbReference type="GO" id="GO:0005829">
    <property type="term" value="C:cytosol"/>
    <property type="evidence" value="ECO:0007669"/>
    <property type="project" value="TreeGrafter"/>
</dbReference>
<dbReference type="InterPro" id="IPR009000">
    <property type="entry name" value="Transl_B-barrel_sf"/>
</dbReference>
<dbReference type="Proteomes" id="UP000076532">
    <property type="component" value="Unassembled WGS sequence"/>
</dbReference>
<evidence type="ECO:0000313" key="5">
    <source>
        <dbReference type="EMBL" id="KZP10398.1"/>
    </source>
</evidence>
<feature type="compositionally biased region" description="Low complexity" evidence="4">
    <location>
        <begin position="20"/>
        <end position="36"/>
    </location>
</feature>
<organism evidence="5 6">
    <name type="scientific">Athelia psychrophila</name>
    <dbReference type="NCBI Taxonomy" id="1759441"/>
    <lineage>
        <taxon>Eukaryota</taxon>
        <taxon>Fungi</taxon>
        <taxon>Dikarya</taxon>
        <taxon>Basidiomycota</taxon>
        <taxon>Agaricomycotina</taxon>
        <taxon>Agaricomycetes</taxon>
        <taxon>Agaricomycetidae</taxon>
        <taxon>Atheliales</taxon>
        <taxon>Atheliaceae</taxon>
        <taxon>Athelia</taxon>
    </lineage>
</organism>
<dbReference type="GO" id="GO:0043022">
    <property type="term" value="F:ribosome binding"/>
    <property type="evidence" value="ECO:0007669"/>
    <property type="project" value="TreeGrafter"/>
</dbReference>
<accession>A0A165ZAT4</accession>
<keyword evidence="2" id="KW-0251">Elongation factor</keyword>
<keyword evidence="6" id="KW-1185">Reference proteome</keyword>
<name>A0A165ZAT4_9AGAM</name>
<sequence>MKPAVIVLRGERQASQRRISSNLSSALSMQSVSSSSRPTTTQRYRAEILYEGPNGRQMRHLRACHPNGPLVLYVSKMKCAPKPSDDNGGRFYALGCVFVRSGPKVQKGRYVRQIYPAHHSPDGSSHRARSIEGCPAGSTIGLVGIYQFLLKSVPLTPRII</sequence>
<evidence type="ECO:0000256" key="3">
    <source>
        <dbReference type="ARBA" id="ARBA00022917"/>
    </source>
</evidence>
<evidence type="ECO:0000256" key="4">
    <source>
        <dbReference type="SAM" id="MobiDB-lite"/>
    </source>
</evidence>
<dbReference type="GO" id="GO:0003924">
    <property type="term" value="F:GTPase activity"/>
    <property type="evidence" value="ECO:0007669"/>
    <property type="project" value="TreeGrafter"/>
</dbReference>
<evidence type="ECO:0000313" key="6">
    <source>
        <dbReference type="Proteomes" id="UP000076532"/>
    </source>
</evidence>
<dbReference type="Gene3D" id="2.40.30.10">
    <property type="entry name" value="Translation factors"/>
    <property type="match status" value="1"/>
</dbReference>
<protein>
    <submittedName>
        <fullName evidence="5">Uncharacterized protein</fullName>
    </submittedName>
</protein>
<dbReference type="OrthoDB" id="1706634at2759"/>
<proteinExistence type="predicted"/>
<dbReference type="SUPFAM" id="SSF50447">
    <property type="entry name" value="Translation proteins"/>
    <property type="match status" value="1"/>
</dbReference>
<feature type="region of interest" description="Disordered" evidence="4">
    <location>
        <begin position="17"/>
        <end position="41"/>
    </location>
</feature>
<keyword evidence="1" id="KW-0963">Cytoplasm</keyword>